<feature type="transmembrane region" description="Helical" evidence="6">
    <location>
        <begin position="79"/>
        <end position="97"/>
    </location>
</feature>
<dbReference type="OrthoDB" id="5592477at2"/>
<dbReference type="RefSeq" id="WP_000062277.1">
    <property type="nucleotide sequence ID" value="NC_009457.1"/>
</dbReference>
<dbReference type="Proteomes" id="UP000000249">
    <property type="component" value="Chromosome 1"/>
</dbReference>
<feature type="transmembrane region" description="Helical" evidence="6">
    <location>
        <begin position="29"/>
        <end position="44"/>
    </location>
</feature>
<sequence length="209" mass="23345">MSMLSWISVVLSGFISISTYENQKLKQAIFFRIFSLLLLTIIVWEQHSHATPEVIFISLGLAVSMFAHGLRLNHRYHKASFVLFLVAQLLFSKAFWVQLSGSMVWWLPALLVAASIVAFFLLLPQIDTLIFPVTIMGLMLVQMTWAAGELWLQEATVASGAGFLGCLVYILSATLLAIHDYRRPLPWGHTLISSSYLIAQALISASIVF</sequence>
<dbReference type="KEGG" id="vcr:VC395_0036"/>
<evidence type="ECO:0000313" key="7">
    <source>
        <dbReference type="EMBL" id="ABQ21781.1"/>
    </source>
</evidence>
<proteinExistence type="inferred from homology"/>
<evidence type="ECO:0000256" key="1">
    <source>
        <dbReference type="ARBA" id="ARBA00004141"/>
    </source>
</evidence>
<name>A0A0H3ALR1_VIBC3</name>
<keyword evidence="4 6" id="KW-1133">Transmembrane helix</keyword>
<gene>
    <name evidence="7" type="ordered locus">VC0395_A2377</name>
</gene>
<evidence type="ECO:0000256" key="5">
    <source>
        <dbReference type="ARBA" id="ARBA00023136"/>
    </source>
</evidence>
<feature type="transmembrane region" description="Helical" evidence="6">
    <location>
        <begin position="190"/>
        <end position="208"/>
    </location>
</feature>
<dbReference type="EMBL" id="CP000627">
    <property type="protein sequence ID" value="ABQ21781.1"/>
    <property type="molecule type" value="Genomic_DNA"/>
</dbReference>
<reference evidence="7 8" key="1">
    <citation type="submission" date="2007-03" db="EMBL/GenBank/DDBJ databases">
        <authorList>
            <person name="Heidelberg J."/>
        </authorList>
    </citation>
    <scope>NUCLEOTIDE SEQUENCE [LARGE SCALE GENOMIC DNA]</scope>
    <source>
        <strain evidence="8">ATCC 39541 / Classical Ogawa 395 / O395</strain>
    </source>
</reference>
<evidence type="ECO:0000256" key="4">
    <source>
        <dbReference type="ARBA" id="ARBA00022989"/>
    </source>
</evidence>
<dbReference type="Pfam" id="PF07947">
    <property type="entry name" value="YhhN"/>
    <property type="match status" value="1"/>
</dbReference>
<evidence type="ECO:0000256" key="2">
    <source>
        <dbReference type="ARBA" id="ARBA00007375"/>
    </source>
</evidence>
<dbReference type="InterPro" id="IPR012506">
    <property type="entry name" value="TMEM86B-like"/>
</dbReference>
<comment type="subcellular location">
    <subcellularLocation>
        <location evidence="1">Membrane</location>
        <topology evidence="1">Multi-pass membrane protein</topology>
    </subcellularLocation>
</comment>
<feature type="transmembrane region" description="Helical" evidence="6">
    <location>
        <begin position="6"/>
        <end position="22"/>
    </location>
</feature>
<dbReference type="GO" id="GO:0016787">
    <property type="term" value="F:hydrolase activity"/>
    <property type="evidence" value="ECO:0007669"/>
    <property type="project" value="TreeGrafter"/>
</dbReference>
<feature type="transmembrane region" description="Helical" evidence="6">
    <location>
        <begin position="103"/>
        <end position="122"/>
    </location>
</feature>
<evidence type="ECO:0000256" key="3">
    <source>
        <dbReference type="ARBA" id="ARBA00022692"/>
    </source>
</evidence>
<dbReference type="PATRIC" id="fig|345073.21.peg.37"/>
<dbReference type="GO" id="GO:0016020">
    <property type="term" value="C:membrane"/>
    <property type="evidence" value="ECO:0007669"/>
    <property type="project" value="UniProtKB-SubCell"/>
</dbReference>
<dbReference type="PANTHER" id="PTHR31885:SF6">
    <property type="entry name" value="GH04784P"/>
    <property type="match status" value="1"/>
</dbReference>
<keyword evidence="3 6" id="KW-0812">Transmembrane</keyword>
<comment type="similarity">
    <text evidence="2">Belongs to the TMEM86 family.</text>
</comment>
<feature type="transmembrane region" description="Helical" evidence="6">
    <location>
        <begin position="160"/>
        <end position="178"/>
    </location>
</feature>
<keyword evidence="5 6" id="KW-0472">Membrane</keyword>
<feature type="transmembrane region" description="Helical" evidence="6">
    <location>
        <begin position="50"/>
        <end position="67"/>
    </location>
</feature>
<feature type="transmembrane region" description="Helical" evidence="6">
    <location>
        <begin position="129"/>
        <end position="148"/>
    </location>
</feature>
<accession>A0A0H3ALR1</accession>
<dbReference type="KEGG" id="vco:VC0395_A2377"/>
<organism evidence="7 8">
    <name type="scientific">Vibrio cholerae serotype O1 (strain ATCC 39541 / Classical Ogawa 395 / O395)</name>
    <dbReference type="NCBI Taxonomy" id="345073"/>
    <lineage>
        <taxon>Bacteria</taxon>
        <taxon>Pseudomonadati</taxon>
        <taxon>Pseudomonadota</taxon>
        <taxon>Gammaproteobacteria</taxon>
        <taxon>Vibrionales</taxon>
        <taxon>Vibrionaceae</taxon>
        <taxon>Vibrio</taxon>
    </lineage>
</organism>
<dbReference type="eggNOG" id="COG3714">
    <property type="taxonomic scope" value="Bacteria"/>
</dbReference>
<dbReference type="PANTHER" id="PTHR31885">
    <property type="entry name" value="GH04784P"/>
    <property type="match status" value="1"/>
</dbReference>
<evidence type="ECO:0000313" key="8">
    <source>
        <dbReference type="Proteomes" id="UP000000249"/>
    </source>
</evidence>
<protein>
    <submittedName>
        <fullName evidence="7">Membrane protein</fullName>
    </submittedName>
</protein>
<dbReference type="AlphaFoldDB" id="A0A0H3ALR1"/>
<evidence type="ECO:0000256" key="6">
    <source>
        <dbReference type="SAM" id="Phobius"/>
    </source>
</evidence>